<dbReference type="EMBL" id="WKJK01000001">
    <property type="protein sequence ID" value="MRW88396.1"/>
    <property type="molecule type" value="Genomic_DNA"/>
</dbReference>
<protein>
    <submittedName>
        <fullName evidence="1">Uncharacterized protein</fullName>
    </submittedName>
</protein>
<reference evidence="1 2" key="1">
    <citation type="submission" date="2019-11" db="EMBL/GenBank/DDBJ databases">
        <title>Novel species isolated from a subtropical stream in China.</title>
        <authorList>
            <person name="Lu H."/>
        </authorList>
    </citation>
    <scope>NUCLEOTIDE SEQUENCE [LARGE SCALE GENOMIC DNA]</scope>
    <source>
        <strain evidence="1 2">FT80W</strain>
    </source>
</reference>
<dbReference type="Proteomes" id="UP000433309">
    <property type="component" value="Unassembled WGS sequence"/>
</dbReference>
<evidence type="ECO:0000313" key="1">
    <source>
        <dbReference type="EMBL" id="MRW88396.1"/>
    </source>
</evidence>
<gene>
    <name evidence="1" type="ORF">GJ699_00160</name>
</gene>
<organism evidence="1 2">
    <name type="scientific">Duganella guangzhouensis</name>
    <dbReference type="NCBI Taxonomy" id="2666084"/>
    <lineage>
        <taxon>Bacteria</taxon>
        <taxon>Pseudomonadati</taxon>
        <taxon>Pseudomonadota</taxon>
        <taxon>Betaproteobacteria</taxon>
        <taxon>Burkholderiales</taxon>
        <taxon>Oxalobacteraceae</taxon>
        <taxon>Telluria group</taxon>
        <taxon>Duganella</taxon>
    </lineage>
</organism>
<keyword evidence="2" id="KW-1185">Reference proteome</keyword>
<comment type="caution">
    <text evidence="1">The sequence shown here is derived from an EMBL/GenBank/DDBJ whole genome shotgun (WGS) entry which is preliminary data.</text>
</comment>
<dbReference type="RefSeq" id="WP_154371940.1">
    <property type="nucleotide sequence ID" value="NZ_WKJK01000001.1"/>
</dbReference>
<name>A0A6I2KW34_9BURK</name>
<accession>A0A6I2KW34</accession>
<proteinExistence type="predicted"/>
<sequence length="77" mass="8420">MKAQIKLSGDLLVASLEDGSTLQHEDATKLADLLWANNVTAADVTMIDWHQDADAALLGGQKVAIFHRLRLHEQAND</sequence>
<evidence type="ECO:0000313" key="2">
    <source>
        <dbReference type="Proteomes" id="UP000433309"/>
    </source>
</evidence>
<dbReference type="AlphaFoldDB" id="A0A6I2KW34"/>